<protein>
    <submittedName>
        <fullName evidence="4">Pfs domain-containing protein</fullName>
    </submittedName>
</protein>
<dbReference type="InterPro" id="IPR053137">
    <property type="entry name" value="NLR-like"/>
</dbReference>
<dbReference type="Pfam" id="PF24883">
    <property type="entry name" value="NPHP3_N"/>
    <property type="match status" value="1"/>
</dbReference>
<keyword evidence="5" id="KW-1185">Reference proteome</keyword>
<dbReference type="Proteomes" id="UP001327957">
    <property type="component" value="Unassembled WGS sequence"/>
</dbReference>
<dbReference type="GO" id="GO:0009116">
    <property type="term" value="P:nucleoside metabolic process"/>
    <property type="evidence" value="ECO:0007669"/>
    <property type="project" value="InterPro"/>
</dbReference>
<name>A0AAV9TCL5_9PEZI</name>
<proteinExistence type="predicted"/>
<dbReference type="EMBL" id="JASAOK010000033">
    <property type="protein sequence ID" value="KAK6218463.1"/>
    <property type="molecule type" value="Genomic_DNA"/>
</dbReference>
<comment type="caution">
    <text evidence="4">The sequence shown here is derived from an EMBL/GenBank/DDBJ whole genome shotgun (WGS) entry which is preliminary data.</text>
</comment>
<dbReference type="Gene3D" id="3.40.50.1580">
    <property type="entry name" value="Nucleoside phosphorylase domain"/>
    <property type="match status" value="1"/>
</dbReference>
<accession>A0AAV9TCL5</accession>
<dbReference type="SUPFAM" id="SSF53167">
    <property type="entry name" value="Purine and uridine phosphorylases"/>
    <property type="match status" value="1"/>
</dbReference>
<dbReference type="InterPro" id="IPR000845">
    <property type="entry name" value="Nucleoside_phosphorylase_d"/>
</dbReference>
<evidence type="ECO:0000313" key="5">
    <source>
        <dbReference type="Proteomes" id="UP001327957"/>
    </source>
</evidence>
<organism evidence="4 5">
    <name type="scientific">Colletotrichum tabaci</name>
    <dbReference type="NCBI Taxonomy" id="1209068"/>
    <lineage>
        <taxon>Eukaryota</taxon>
        <taxon>Fungi</taxon>
        <taxon>Dikarya</taxon>
        <taxon>Ascomycota</taxon>
        <taxon>Pezizomycotina</taxon>
        <taxon>Sordariomycetes</taxon>
        <taxon>Hypocreomycetidae</taxon>
        <taxon>Glomerellales</taxon>
        <taxon>Glomerellaceae</taxon>
        <taxon>Colletotrichum</taxon>
        <taxon>Colletotrichum destructivum species complex</taxon>
    </lineage>
</organism>
<evidence type="ECO:0000313" key="4">
    <source>
        <dbReference type="EMBL" id="KAK6218463.1"/>
    </source>
</evidence>
<dbReference type="InterPro" id="IPR035994">
    <property type="entry name" value="Nucleoside_phosphorylase_sf"/>
</dbReference>
<evidence type="ECO:0000259" key="2">
    <source>
        <dbReference type="Pfam" id="PF01048"/>
    </source>
</evidence>
<reference evidence="4 5" key="1">
    <citation type="submission" date="2023-04" db="EMBL/GenBank/DDBJ databases">
        <title>Colletotrichum tabacum stain YC1 causing leaf anthracnose on Nicotiana tabacum(L.) cv.</title>
        <authorList>
            <person name="Ji Z."/>
            <person name="Wang M."/>
            <person name="Zhang J."/>
            <person name="Wang N."/>
            <person name="Zhou Z."/>
        </authorList>
    </citation>
    <scope>NUCLEOTIDE SEQUENCE [LARGE SCALE GENOMIC DNA]</scope>
    <source>
        <strain evidence="4 5">YC1</strain>
    </source>
</reference>
<evidence type="ECO:0000259" key="3">
    <source>
        <dbReference type="Pfam" id="PF24883"/>
    </source>
</evidence>
<feature type="domain" description="Nephrocystin 3-like N-terminal" evidence="3">
    <location>
        <begin position="307"/>
        <end position="357"/>
    </location>
</feature>
<keyword evidence="1" id="KW-0677">Repeat</keyword>
<dbReference type="AlphaFoldDB" id="A0AAV9TCL5"/>
<gene>
    <name evidence="4" type="ORF">QIS74_06343</name>
</gene>
<dbReference type="Pfam" id="PF01048">
    <property type="entry name" value="PNP_UDP_1"/>
    <property type="match status" value="1"/>
</dbReference>
<dbReference type="GO" id="GO:0003824">
    <property type="term" value="F:catalytic activity"/>
    <property type="evidence" value="ECO:0007669"/>
    <property type="project" value="InterPro"/>
</dbReference>
<evidence type="ECO:0000256" key="1">
    <source>
        <dbReference type="ARBA" id="ARBA00022737"/>
    </source>
</evidence>
<dbReference type="PANTHER" id="PTHR46082:SF11">
    <property type="entry name" value="AAA+ ATPASE DOMAIN-CONTAINING PROTEIN-RELATED"/>
    <property type="match status" value="1"/>
</dbReference>
<dbReference type="InterPro" id="IPR056884">
    <property type="entry name" value="NPHP3-like_N"/>
</dbReference>
<feature type="domain" description="Nucleoside phosphorylase" evidence="2">
    <location>
        <begin position="10"/>
        <end position="300"/>
    </location>
</feature>
<dbReference type="PANTHER" id="PTHR46082">
    <property type="entry name" value="ATP/GTP-BINDING PROTEIN-RELATED"/>
    <property type="match status" value="1"/>
</dbReference>
<sequence length="502" mass="55550">MSDPSLYTIGWICAIASEFVAAQLLLDEVHEEPISISRHDSNSYKLGCIGKNNVVIAVLPHGEYGLSSAAIVARDMLHTFENVRVGLMVGIGGGAPSTKNDIRLGDIVVSSPGGDHGGVFQYDFGKTLQGGKFHTTGFLNKPPTALMTALNNLISDLEIKGNWLKDEIHHALTSNTLKQKYGQPDPDSDRLFRSEVACDENNPTIDHGPGDFVERQKRKEGEDPVIHYGLIASANQVMKDARKRDALAAEKNVLCFEMEAAGLMNHFPCLIIRGICDYSDSHKNKQWQGYAAMAAAALVLDPLKRARSQQLERPRMLLVLDALDECSVEKDIQTVVPLLATLVKCEGYDIKVFVTSRPELAIHYAFDRTKGLHEEIRLHKVSQDTVSHDIGVFLRDELADIREKWNASYSKQPSQQMSADWPGQKSLDDLVRMTSPLFIFAATACRFIQDRCYGDPDQQLSTLLRDAKESGVNDKLGSTYLPALRQSLAQSSLSRSLCQSNH</sequence>